<proteinExistence type="predicted"/>
<dbReference type="OrthoDB" id="4914at2759"/>
<feature type="compositionally biased region" description="Low complexity" evidence="1">
    <location>
        <begin position="22"/>
        <end position="52"/>
    </location>
</feature>
<feature type="region of interest" description="Disordered" evidence="1">
    <location>
        <begin position="19"/>
        <end position="65"/>
    </location>
</feature>
<evidence type="ECO:0000313" key="3">
    <source>
        <dbReference type="EMBL" id="CCO14266.1"/>
    </source>
</evidence>
<gene>
    <name evidence="3" type="ORF">Bathy01g03070</name>
</gene>
<evidence type="ECO:0000256" key="2">
    <source>
        <dbReference type="SAM" id="Phobius"/>
    </source>
</evidence>
<accession>K8E9D8</accession>
<dbReference type="Proteomes" id="UP000198341">
    <property type="component" value="Chromosome 1"/>
</dbReference>
<dbReference type="AlphaFoldDB" id="K8E9D8"/>
<reference evidence="3 4" key="1">
    <citation type="submission" date="2011-10" db="EMBL/GenBank/DDBJ databases">
        <authorList>
            <person name="Genoscope - CEA"/>
        </authorList>
    </citation>
    <scope>NUCLEOTIDE SEQUENCE [LARGE SCALE GENOMIC DNA]</scope>
    <source>
        <strain evidence="3 4">RCC 1105</strain>
    </source>
</reference>
<dbReference type="Pfam" id="PF13301">
    <property type="entry name" value="DUF4079"/>
    <property type="match status" value="1"/>
</dbReference>
<dbReference type="KEGG" id="bpg:Bathy01g03070"/>
<sequence>MLSATSATTSLSSCLRGYSLKQQQQQQQQRSSSSAESSSSRRSSTSVMMRSSSSEKKSSCTSSSSEDVGRTALLATIASSPIVLSAQDAFAKGGEFGLLEGRTAALVHPFFLGIMYATSLYAGYLGLQWRKVRTVGEEIQELKKASPVGADAETANPNQSKIDELTKERKELVAGNYKEKHFNAGSLLLAFGTCLAIEGGMNTYIRVGKLFPGPHLYAGMGIVALWAAAAGLVPEMQRGNDKARSAHIALNAVNVALFTWQIPTGLEIVGKVFQFTKWP</sequence>
<organism evidence="3 4">
    <name type="scientific">Bathycoccus prasinos</name>
    <dbReference type="NCBI Taxonomy" id="41875"/>
    <lineage>
        <taxon>Eukaryota</taxon>
        <taxon>Viridiplantae</taxon>
        <taxon>Chlorophyta</taxon>
        <taxon>Mamiellophyceae</taxon>
        <taxon>Mamiellales</taxon>
        <taxon>Bathycoccaceae</taxon>
        <taxon>Bathycoccus</taxon>
    </lineage>
</organism>
<name>K8E9D8_9CHLO</name>
<protein>
    <recommendedName>
        <fullName evidence="5">DUF4079 domain-containing protein</fullName>
    </recommendedName>
</protein>
<keyword evidence="2" id="KW-0812">Transmembrane</keyword>
<dbReference type="PANTHER" id="PTHR34679">
    <property type="match status" value="1"/>
</dbReference>
<evidence type="ECO:0008006" key="5">
    <source>
        <dbReference type="Google" id="ProtNLM"/>
    </source>
</evidence>
<keyword evidence="2" id="KW-1133">Transmembrane helix</keyword>
<evidence type="ECO:0000313" key="4">
    <source>
        <dbReference type="Proteomes" id="UP000198341"/>
    </source>
</evidence>
<keyword evidence="2" id="KW-0472">Membrane</keyword>
<dbReference type="GeneID" id="19018042"/>
<feature type="transmembrane region" description="Helical" evidence="2">
    <location>
        <begin position="187"/>
        <end position="205"/>
    </location>
</feature>
<dbReference type="PANTHER" id="PTHR34679:SF2">
    <property type="entry name" value="OS02G0122500 PROTEIN"/>
    <property type="match status" value="1"/>
</dbReference>
<feature type="transmembrane region" description="Helical" evidence="2">
    <location>
        <begin position="217"/>
        <end position="234"/>
    </location>
</feature>
<keyword evidence="4" id="KW-1185">Reference proteome</keyword>
<dbReference type="InterPro" id="IPR025067">
    <property type="entry name" value="DUF4079"/>
</dbReference>
<dbReference type="EMBL" id="FO082278">
    <property type="protein sequence ID" value="CCO14266.1"/>
    <property type="molecule type" value="Genomic_DNA"/>
</dbReference>
<dbReference type="eggNOG" id="ENOG502QT15">
    <property type="taxonomic scope" value="Eukaryota"/>
</dbReference>
<evidence type="ECO:0000256" key="1">
    <source>
        <dbReference type="SAM" id="MobiDB-lite"/>
    </source>
</evidence>
<dbReference type="GO" id="GO:0009534">
    <property type="term" value="C:chloroplast thylakoid"/>
    <property type="evidence" value="ECO:0007669"/>
    <property type="project" value="TreeGrafter"/>
</dbReference>
<feature type="transmembrane region" description="Helical" evidence="2">
    <location>
        <begin position="106"/>
        <end position="127"/>
    </location>
</feature>
<dbReference type="STRING" id="41875.K8E9D8"/>
<dbReference type="RefSeq" id="XP_007515387.1">
    <property type="nucleotide sequence ID" value="XM_007515325.1"/>
</dbReference>